<dbReference type="EMBL" id="CP064936">
    <property type="protein sequence ID" value="QQA00451.1"/>
    <property type="molecule type" value="Genomic_DNA"/>
</dbReference>
<dbReference type="KEGG" id="tper:IWA51_09250"/>
<accession>A0A7T3RC79</accession>
<keyword evidence="2" id="KW-1185">Reference proteome</keyword>
<protein>
    <recommendedName>
        <fullName evidence="3">PilZ domain-containing protein</fullName>
    </recommendedName>
</protein>
<dbReference type="Gene3D" id="2.40.10.220">
    <property type="entry name" value="predicted glycosyltransferase like domains"/>
    <property type="match status" value="1"/>
</dbReference>
<dbReference type="AlphaFoldDB" id="A0A7T3RC79"/>
<organism evidence="1 2">
    <name type="scientific">Treponema peruense</name>
    <dbReference type="NCBI Taxonomy" id="2787628"/>
    <lineage>
        <taxon>Bacteria</taxon>
        <taxon>Pseudomonadati</taxon>
        <taxon>Spirochaetota</taxon>
        <taxon>Spirochaetia</taxon>
        <taxon>Spirochaetales</taxon>
        <taxon>Treponemataceae</taxon>
        <taxon>Treponema</taxon>
    </lineage>
</organism>
<dbReference type="RefSeq" id="WP_198442196.1">
    <property type="nucleotide sequence ID" value="NZ_CBCSHE010000001.1"/>
</dbReference>
<evidence type="ECO:0000313" key="1">
    <source>
        <dbReference type="EMBL" id="QQA00451.1"/>
    </source>
</evidence>
<name>A0A7T3RC79_9SPIR</name>
<gene>
    <name evidence="1" type="ORF">IWA51_09250</name>
</gene>
<dbReference type="Proteomes" id="UP000595224">
    <property type="component" value="Chromosome"/>
</dbReference>
<evidence type="ECO:0008006" key="3">
    <source>
        <dbReference type="Google" id="ProtNLM"/>
    </source>
</evidence>
<evidence type="ECO:0000313" key="2">
    <source>
        <dbReference type="Proteomes" id="UP000595224"/>
    </source>
</evidence>
<proteinExistence type="predicted"/>
<sequence>MAEAEASKVDLFGRKIFFLNPAYSVRNEVITELQNEEYEVYIIESYRDAKNLLRLNENAILFINVDAQLAMNSWYNFIRTFEKEDVLSSIYIGIISERIRPADRELFLTTAQIPAGITMLDTDMKFITESILGVLKEANAKGRRQYVRANLSRDKEASLFWNHGTKMYQLKLLDISSVGMSVKVPPALSQIVGKNFILRDVTLRLGSKQIVIEAVVFAVKEIPDGIMWVLLLLPNTSTKTRSIIRQYVSETTQKIMMTVINNARPDDTAYDILNYYNMAAKRKNAS</sequence>
<reference evidence="1 2" key="1">
    <citation type="submission" date="2020-11" db="EMBL/GenBank/DDBJ databases">
        <title>Treponema Peruensis nv. sp., first commensal Treponema isolated from human feces.</title>
        <authorList>
            <person name="Belkhou C."/>
            <person name="Raes J."/>
        </authorList>
    </citation>
    <scope>NUCLEOTIDE SEQUENCE [LARGE SCALE GENOMIC DNA]</scope>
    <source>
        <strain evidence="1 2">RCC2812</strain>
    </source>
</reference>